<dbReference type="EMBL" id="JBHSEK010000009">
    <property type="protein sequence ID" value="MFC4490804.1"/>
    <property type="molecule type" value="Genomic_DNA"/>
</dbReference>
<name>A0ABV8ZTF8_9NEIS</name>
<organism evidence="2 3">
    <name type="scientific">Chromobacterium aquaticum</name>
    <dbReference type="NCBI Taxonomy" id="467180"/>
    <lineage>
        <taxon>Bacteria</taxon>
        <taxon>Pseudomonadati</taxon>
        <taxon>Pseudomonadota</taxon>
        <taxon>Betaproteobacteria</taxon>
        <taxon>Neisseriales</taxon>
        <taxon>Chromobacteriaceae</taxon>
        <taxon>Chromobacterium</taxon>
    </lineage>
</organism>
<feature type="region of interest" description="Disordered" evidence="1">
    <location>
        <begin position="1"/>
        <end position="53"/>
    </location>
</feature>
<feature type="compositionally biased region" description="Basic and acidic residues" evidence="1">
    <location>
        <begin position="225"/>
        <end position="240"/>
    </location>
</feature>
<gene>
    <name evidence="2" type="ORF">ACFO0R_14405</name>
</gene>
<evidence type="ECO:0000313" key="2">
    <source>
        <dbReference type="EMBL" id="MFC4490804.1"/>
    </source>
</evidence>
<feature type="region of interest" description="Disordered" evidence="1">
    <location>
        <begin position="225"/>
        <end position="244"/>
    </location>
</feature>
<keyword evidence="3" id="KW-1185">Reference proteome</keyword>
<feature type="region of interest" description="Disordered" evidence="1">
    <location>
        <begin position="252"/>
        <end position="278"/>
    </location>
</feature>
<sequence>MKISNDMLSRIHPRGCADPDTPPQTALAADIRSAVNNSERPSSVGRASPRGAQPAEALRRLAPDTLQAALAQSQRQFSLWLAGRTQEDAHNLLRNYYTSMLHDHIDSSAEATVKQCLPQAPSSRLAEQAKHYRAFIIDSAAARFPSQAEYFRKQAGPSLLNNHLRAISTKAGLNDKTPQHQAALKQLVEHCAVQLSNSLQQLSPLTLRDTLEQARCDYLRSHAPEHAMSEHAAPKPEQDRLAPLPQAEAILRRGKSKRFQSHRDSRQINFRRMTGSAA</sequence>
<dbReference type="RefSeq" id="WP_231461050.1">
    <property type="nucleotide sequence ID" value="NZ_JAJOHW010000016.1"/>
</dbReference>
<protein>
    <submittedName>
        <fullName evidence="2">Uncharacterized protein</fullName>
    </submittedName>
</protein>
<dbReference type="Proteomes" id="UP001595999">
    <property type="component" value="Unassembled WGS sequence"/>
</dbReference>
<evidence type="ECO:0000256" key="1">
    <source>
        <dbReference type="SAM" id="MobiDB-lite"/>
    </source>
</evidence>
<comment type="caution">
    <text evidence="2">The sequence shown here is derived from an EMBL/GenBank/DDBJ whole genome shotgun (WGS) entry which is preliminary data.</text>
</comment>
<evidence type="ECO:0000313" key="3">
    <source>
        <dbReference type="Proteomes" id="UP001595999"/>
    </source>
</evidence>
<accession>A0ABV8ZTF8</accession>
<reference evidence="3" key="1">
    <citation type="journal article" date="2019" name="Int. J. Syst. Evol. Microbiol.">
        <title>The Global Catalogue of Microorganisms (GCM) 10K type strain sequencing project: providing services to taxonomists for standard genome sequencing and annotation.</title>
        <authorList>
            <consortium name="The Broad Institute Genomics Platform"/>
            <consortium name="The Broad Institute Genome Sequencing Center for Infectious Disease"/>
            <person name="Wu L."/>
            <person name="Ma J."/>
        </authorList>
    </citation>
    <scope>NUCLEOTIDE SEQUENCE [LARGE SCALE GENOMIC DNA]</scope>
    <source>
        <strain evidence="3">CGMCC 4.7608</strain>
    </source>
</reference>
<proteinExistence type="predicted"/>